<dbReference type="GO" id="GO:0005737">
    <property type="term" value="C:cytoplasm"/>
    <property type="evidence" value="ECO:0007669"/>
    <property type="project" value="UniProtKB-SubCell"/>
</dbReference>
<gene>
    <name evidence="11" type="ORF">GRX03_13735</name>
</gene>
<dbReference type="Gene3D" id="3.10.50.40">
    <property type="match status" value="1"/>
</dbReference>
<evidence type="ECO:0000256" key="1">
    <source>
        <dbReference type="ARBA" id="ARBA00000971"/>
    </source>
</evidence>
<comment type="subcellular location">
    <subcellularLocation>
        <location evidence="2">Cytoplasm</location>
    </subcellularLocation>
</comment>
<dbReference type="Proteomes" id="UP000466535">
    <property type="component" value="Unassembled WGS sequence"/>
</dbReference>
<evidence type="ECO:0000256" key="7">
    <source>
        <dbReference type="ARBA" id="ARBA00023235"/>
    </source>
</evidence>
<evidence type="ECO:0000256" key="8">
    <source>
        <dbReference type="PROSITE-ProRule" id="PRU00277"/>
    </source>
</evidence>
<reference evidence="11 12" key="1">
    <citation type="submission" date="2019-12" db="EMBL/GenBank/DDBJ databases">
        <title>Isolation and characterization of three novel carbon monoxide-oxidizing members of Halobacteria from salione crusts and soils.</title>
        <authorList>
            <person name="Myers M.R."/>
            <person name="King G.M."/>
        </authorList>
    </citation>
    <scope>NUCLEOTIDE SEQUENCE [LARGE SCALE GENOMIC DNA]</scope>
    <source>
        <strain evidence="11 12">WSH3</strain>
    </source>
</reference>
<sequence length="157" mass="17278">MTISEGDSVTIEYVGRLEDGTLFDTSDRALAEETGLADEHPDRAYEPLTVNIGEGNVIDGLEEALRGLEDGDSTAVRIPPEKAYGPHKESRVAEYDREAFEEMMGDRELEIGFEVEAKESGLPGQVTEIKEDSVVVDFNHELAGETLEFEIEVVDVS</sequence>
<keyword evidence="12" id="KW-1185">Reference proteome</keyword>
<dbReference type="InterPro" id="IPR001179">
    <property type="entry name" value="PPIase_FKBP_dom"/>
</dbReference>
<feature type="domain" description="PPIase FKBP-type" evidence="10">
    <location>
        <begin position="6"/>
        <end position="108"/>
    </location>
</feature>
<evidence type="ECO:0000313" key="12">
    <source>
        <dbReference type="Proteomes" id="UP000466535"/>
    </source>
</evidence>
<keyword evidence="4" id="KW-0963">Cytoplasm</keyword>
<evidence type="ECO:0000256" key="2">
    <source>
        <dbReference type="ARBA" id="ARBA00004496"/>
    </source>
</evidence>
<keyword evidence="6" id="KW-0143">Chaperone</keyword>
<evidence type="ECO:0000259" key="10">
    <source>
        <dbReference type="PROSITE" id="PS50059"/>
    </source>
</evidence>
<dbReference type="SUPFAM" id="SSF54534">
    <property type="entry name" value="FKBP-like"/>
    <property type="match status" value="1"/>
</dbReference>
<dbReference type="PANTHER" id="PTHR47861">
    <property type="entry name" value="FKBP-TYPE PEPTIDYL-PROLYL CIS-TRANS ISOMERASE SLYD"/>
    <property type="match status" value="1"/>
</dbReference>
<evidence type="ECO:0000313" key="11">
    <source>
        <dbReference type="EMBL" id="MXR52661.1"/>
    </source>
</evidence>
<organism evidence="11 12">
    <name type="scientific">Halovenus carboxidivorans</name>
    <dbReference type="NCBI Taxonomy" id="2692199"/>
    <lineage>
        <taxon>Archaea</taxon>
        <taxon>Methanobacteriati</taxon>
        <taxon>Methanobacteriota</taxon>
        <taxon>Stenosarchaea group</taxon>
        <taxon>Halobacteria</taxon>
        <taxon>Halobacteriales</taxon>
        <taxon>Haloarculaceae</taxon>
        <taxon>Halovenus</taxon>
    </lineage>
</organism>
<dbReference type="RefSeq" id="WP_159764779.1">
    <property type="nucleotide sequence ID" value="NZ_WUUT01000005.1"/>
</dbReference>
<dbReference type="Pfam" id="PF00254">
    <property type="entry name" value="FKBP_C"/>
    <property type="match status" value="1"/>
</dbReference>
<accession>A0A6B0TBQ1</accession>
<dbReference type="PANTHER" id="PTHR47861:SF3">
    <property type="entry name" value="FKBP-TYPE PEPTIDYL-PROLYL CIS-TRANS ISOMERASE SLYD"/>
    <property type="match status" value="1"/>
</dbReference>
<keyword evidence="7 8" id="KW-0413">Isomerase</keyword>
<dbReference type="GO" id="GO:0003755">
    <property type="term" value="F:peptidyl-prolyl cis-trans isomerase activity"/>
    <property type="evidence" value="ECO:0007669"/>
    <property type="project" value="UniProtKB-UniRule"/>
</dbReference>
<name>A0A6B0TBQ1_9EURY</name>
<dbReference type="EMBL" id="WUUT01000005">
    <property type="protein sequence ID" value="MXR52661.1"/>
    <property type="molecule type" value="Genomic_DNA"/>
</dbReference>
<evidence type="ECO:0000256" key="3">
    <source>
        <dbReference type="ARBA" id="ARBA00006577"/>
    </source>
</evidence>
<dbReference type="InterPro" id="IPR046357">
    <property type="entry name" value="PPIase_dom_sf"/>
</dbReference>
<dbReference type="EC" id="5.2.1.8" evidence="9"/>
<keyword evidence="5 8" id="KW-0697">Rotamase</keyword>
<evidence type="ECO:0000256" key="6">
    <source>
        <dbReference type="ARBA" id="ARBA00023186"/>
    </source>
</evidence>
<dbReference type="OrthoDB" id="8615at2157"/>
<evidence type="ECO:0000256" key="9">
    <source>
        <dbReference type="RuleBase" id="RU003915"/>
    </source>
</evidence>
<dbReference type="GO" id="GO:0042026">
    <property type="term" value="P:protein refolding"/>
    <property type="evidence" value="ECO:0007669"/>
    <property type="project" value="UniProtKB-ARBA"/>
</dbReference>
<proteinExistence type="inferred from homology"/>
<evidence type="ECO:0000256" key="4">
    <source>
        <dbReference type="ARBA" id="ARBA00022490"/>
    </source>
</evidence>
<protein>
    <recommendedName>
        <fullName evidence="9">Peptidyl-prolyl cis-trans isomerase</fullName>
        <ecNumber evidence="9">5.2.1.8</ecNumber>
    </recommendedName>
</protein>
<evidence type="ECO:0000256" key="5">
    <source>
        <dbReference type="ARBA" id="ARBA00023110"/>
    </source>
</evidence>
<comment type="catalytic activity">
    <reaction evidence="1 8 9">
        <text>[protein]-peptidylproline (omega=180) = [protein]-peptidylproline (omega=0)</text>
        <dbReference type="Rhea" id="RHEA:16237"/>
        <dbReference type="Rhea" id="RHEA-COMP:10747"/>
        <dbReference type="Rhea" id="RHEA-COMP:10748"/>
        <dbReference type="ChEBI" id="CHEBI:83833"/>
        <dbReference type="ChEBI" id="CHEBI:83834"/>
        <dbReference type="EC" id="5.2.1.8"/>
    </reaction>
</comment>
<comment type="caution">
    <text evidence="11">The sequence shown here is derived from an EMBL/GenBank/DDBJ whole genome shotgun (WGS) entry which is preliminary data.</text>
</comment>
<comment type="similarity">
    <text evidence="3 9">Belongs to the FKBP-type PPIase family.</text>
</comment>
<dbReference type="PROSITE" id="PS50059">
    <property type="entry name" value="FKBP_PPIASE"/>
    <property type="match status" value="1"/>
</dbReference>
<dbReference type="AlphaFoldDB" id="A0A6B0TBQ1"/>